<comment type="subcellular location">
    <subcellularLocation>
        <location evidence="1 14">Endoplasmic reticulum membrane</location>
        <topology evidence="1 14">Multi-pass membrane protein</topology>
    </subcellularLocation>
</comment>
<dbReference type="Gene3D" id="2.80.10.50">
    <property type="match status" value="1"/>
</dbReference>
<keyword evidence="7 14" id="KW-0812">Transmembrane</keyword>
<evidence type="ECO:0000256" key="7">
    <source>
        <dbReference type="ARBA" id="ARBA00022692"/>
    </source>
</evidence>
<evidence type="ECO:0000256" key="4">
    <source>
        <dbReference type="ARBA" id="ARBA00012839"/>
    </source>
</evidence>
<evidence type="ECO:0000256" key="12">
    <source>
        <dbReference type="ARBA" id="ARBA00045085"/>
    </source>
</evidence>
<comment type="function">
    <text evidence="14">Transfers mannose from Dol-P-mannose to Ser or Thr residues on proteins.</text>
</comment>
<dbReference type="SMART" id="SM00472">
    <property type="entry name" value="MIR"/>
    <property type="match status" value="2"/>
</dbReference>
<feature type="transmembrane region" description="Helical" evidence="14">
    <location>
        <begin position="129"/>
        <end position="148"/>
    </location>
</feature>
<organism evidence="16 17">
    <name type="scientific">Phascolomyces articulosus</name>
    <dbReference type="NCBI Taxonomy" id="60185"/>
    <lineage>
        <taxon>Eukaryota</taxon>
        <taxon>Fungi</taxon>
        <taxon>Fungi incertae sedis</taxon>
        <taxon>Mucoromycota</taxon>
        <taxon>Mucoromycotina</taxon>
        <taxon>Mucoromycetes</taxon>
        <taxon>Mucorales</taxon>
        <taxon>Lichtheimiaceae</taxon>
        <taxon>Phascolomyces</taxon>
    </lineage>
</organism>
<dbReference type="PROSITE" id="PS50919">
    <property type="entry name" value="MIR"/>
    <property type="match status" value="2"/>
</dbReference>
<proteinExistence type="inferred from homology"/>
<dbReference type="EC" id="2.4.1.109" evidence="4 14"/>
<evidence type="ECO:0000256" key="10">
    <source>
        <dbReference type="ARBA" id="ARBA00022989"/>
    </source>
</evidence>
<reference evidence="16" key="2">
    <citation type="submission" date="2023-02" db="EMBL/GenBank/DDBJ databases">
        <authorList>
            <consortium name="DOE Joint Genome Institute"/>
            <person name="Mondo S.J."/>
            <person name="Chang Y."/>
            <person name="Wang Y."/>
            <person name="Ahrendt S."/>
            <person name="Andreopoulos W."/>
            <person name="Barry K."/>
            <person name="Beard J."/>
            <person name="Benny G.L."/>
            <person name="Blankenship S."/>
            <person name="Bonito G."/>
            <person name="Cuomo C."/>
            <person name="Desiro A."/>
            <person name="Gervers K.A."/>
            <person name="Hundley H."/>
            <person name="Kuo A."/>
            <person name="LaButti K."/>
            <person name="Lang B.F."/>
            <person name="Lipzen A."/>
            <person name="O'Donnell K."/>
            <person name="Pangilinan J."/>
            <person name="Reynolds N."/>
            <person name="Sandor L."/>
            <person name="Smith M.W."/>
            <person name="Tsang A."/>
            <person name="Grigoriev I.V."/>
            <person name="Stajich J.E."/>
            <person name="Spatafora J.W."/>
        </authorList>
    </citation>
    <scope>NUCLEOTIDE SEQUENCE</scope>
    <source>
        <strain evidence="16">RSA 2281</strain>
    </source>
</reference>
<keyword evidence="17" id="KW-1185">Reference proteome</keyword>
<keyword evidence="5 14" id="KW-0328">Glycosyltransferase</keyword>
<name>A0AAD5JZY5_9FUNG</name>
<evidence type="ECO:0000256" key="9">
    <source>
        <dbReference type="ARBA" id="ARBA00022824"/>
    </source>
</evidence>
<dbReference type="Proteomes" id="UP001209540">
    <property type="component" value="Unassembled WGS sequence"/>
</dbReference>
<comment type="pathway">
    <text evidence="2 14">Protein modification; protein glycosylation.</text>
</comment>
<dbReference type="InterPro" id="IPR027005">
    <property type="entry name" value="PMT-like"/>
</dbReference>
<keyword evidence="8" id="KW-0677">Repeat</keyword>
<evidence type="ECO:0000256" key="8">
    <source>
        <dbReference type="ARBA" id="ARBA00022737"/>
    </source>
</evidence>
<accession>A0AAD5JZY5</accession>
<comment type="catalytic activity">
    <reaction evidence="13 14">
        <text>a di-trans,poly-cis-dolichyl beta-D-mannosyl phosphate + L-seryl-[protein] = 3-O-(alpha-D-mannosyl)-L-seryl-[protein] + a di-trans,poly-cis-dolichyl phosphate + H(+)</text>
        <dbReference type="Rhea" id="RHEA:17377"/>
        <dbReference type="Rhea" id="RHEA-COMP:9863"/>
        <dbReference type="Rhea" id="RHEA-COMP:13546"/>
        <dbReference type="Rhea" id="RHEA-COMP:19498"/>
        <dbReference type="Rhea" id="RHEA-COMP:19501"/>
        <dbReference type="ChEBI" id="CHEBI:15378"/>
        <dbReference type="ChEBI" id="CHEBI:29999"/>
        <dbReference type="ChEBI" id="CHEBI:57683"/>
        <dbReference type="ChEBI" id="CHEBI:58211"/>
        <dbReference type="ChEBI" id="CHEBI:137321"/>
        <dbReference type="EC" id="2.4.1.109"/>
    </reaction>
</comment>
<dbReference type="GO" id="GO:0005789">
    <property type="term" value="C:endoplasmic reticulum membrane"/>
    <property type="evidence" value="ECO:0007669"/>
    <property type="project" value="UniProtKB-SubCell"/>
</dbReference>
<feature type="transmembrane region" description="Helical" evidence="14">
    <location>
        <begin position="222"/>
        <end position="243"/>
    </location>
</feature>
<evidence type="ECO:0000313" key="17">
    <source>
        <dbReference type="Proteomes" id="UP001209540"/>
    </source>
</evidence>
<feature type="domain" description="MIR" evidence="15">
    <location>
        <begin position="337"/>
        <end position="392"/>
    </location>
</feature>
<dbReference type="PANTHER" id="PTHR10050">
    <property type="entry name" value="DOLICHYL-PHOSPHATE-MANNOSE--PROTEIN MANNOSYLTRANSFERASE"/>
    <property type="match status" value="1"/>
</dbReference>
<sequence length="710" mass="81704">MLGFFISFFKIWYPAEVVFDEVHFGKFAGYYLNRTFYFDVHPPLGKMMFAAMGYLIGYSGHYDFGEIGESYIEHNVPYIGLRALPASLNVCSVALMYAIMKQSGYSTLACVVSSCMYLFDNALVAQHRLILLDSSLVFYMLLTAYTYIRFHKLRNRPFSSGWWVWLVAAGTSMAMTLSVKMVGLFTVGSIGVAAFVDLWNLLDIRNGLSLREFGKHFMARIFGLVIVPISVYLFWFYVHFYILNQSGPGDVYMSPQFQATLENSPMSLLTVDIHYYDNITLFHPTTSVYLHSHDHRYPRRYEDGRIGSGGQQVIGIPDPDENSYWRVKPTKKIKGVRTPVRHGDVIQLEHTGTGKNLLTHDVASPLTRTNMEFTTVPQKERYNETLFKVQLDDHANGDVWCTHMKSVKLINTAVSVGMWTFDDKKLPMQWGFGFQEINGKRDFLKEKTAYWTAMDIQGVNATEVNMKKKKEQKEIHMSFLKKFFELQVRTMAHNSGLNTPHPYKSRPFSWPIMRRGISYWRDDLTREQIYMTGNIFGWQLGLVTALCFGGITLIQTLARQRSTHAVKNPAIRQRLFRSAGFFYIFWAFHYLPFFAMGRSLYLHHYLPAAACCYLLVGALFQFVCINGINTPISTMRSSSSTTKNQQQQQRPFTTMTARPSYWSYLIAFIILVLQFSIFVYLAPLTYGSPGLTKEQANLRKLMKTWDIAFA</sequence>
<keyword evidence="11 14" id="KW-0472">Membrane</keyword>
<evidence type="ECO:0000256" key="14">
    <source>
        <dbReference type="RuleBase" id="RU367007"/>
    </source>
</evidence>
<evidence type="ECO:0000259" key="15">
    <source>
        <dbReference type="PROSITE" id="PS50919"/>
    </source>
</evidence>
<dbReference type="AlphaFoldDB" id="A0AAD5JZY5"/>
<dbReference type="SUPFAM" id="SSF82109">
    <property type="entry name" value="MIR domain"/>
    <property type="match status" value="1"/>
</dbReference>
<dbReference type="EMBL" id="JAIXMP010000014">
    <property type="protein sequence ID" value="KAI9262258.1"/>
    <property type="molecule type" value="Genomic_DNA"/>
</dbReference>
<dbReference type="Pfam" id="PF16192">
    <property type="entry name" value="PMT_4TMC"/>
    <property type="match status" value="1"/>
</dbReference>
<dbReference type="InterPro" id="IPR036300">
    <property type="entry name" value="MIR_dom_sf"/>
</dbReference>
<feature type="transmembrane region" description="Helical" evidence="14">
    <location>
        <begin position="160"/>
        <end position="177"/>
    </location>
</feature>
<dbReference type="InterPro" id="IPR032421">
    <property type="entry name" value="PMT_4TMC"/>
</dbReference>
<evidence type="ECO:0000256" key="1">
    <source>
        <dbReference type="ARBA" id="ARBA00004477"/>
    </source>
</evidence>
<feature type="transmembrane region" description="Helical" evidence="14">
    <location>
        <begin position="605"/>
        <end position="628"/>
    </location>
</feature>
<keyword evidence="6 14" id="KW-0808">Transferase</keyword>
<keyword evidence="10 14" id="KW-1133">Transmembrane helix</keyword>
<protein>
    <recommendedName>
        <fullName evidence="4 14">Dolichyl-phosphate-mannose--protein mannosyltransferase</fullName>
        <ecNumber evidence="4 14">2.4.1.109</ecNumber>
    </recommendedName>
</protein>
<evidence type="ECO:0000256" key="6">
    <source>
        <dbReference type="ARBA" id="ARBA00022679"/>
    </source>
</evidence>
<dbReference type="CDD" id="cd23285">
    <property type="entry name" value="beta-trefoil_MIR_PMT4-like"/>
    <property type="match status" value="1"/>
</dbReference>
<gene>
    <name evidence="16" type="ORF">BDA99DRAFT_581482</name>
</gene>
<evidence type="ECO:0000256" key="3">
    <source>
        <dbReference type="ARBA" id="ARBA00007222"/>
    </source>
</evidence>
<feature type="transmembrane region" description="Helical" evidence="14">
    <location>
        <begin position="575"/>
        <end position="593"/>
    </location>
</feature>
<keyword evidence="9 14" id="KW-0256">Endoplasmic reticulum</keyword>
<comment type="similarity">
    <text evidence="3 14">Belongs to the glycosyltransferase 39 family.</text>
</comment>
<comment type="catalytic activity">
    <reaction evidence="12 14">
        <text>a di-trans,poly-cis-dolichyl beta-D-mannosyl phosphate + L-threonyl-[protein] = 3-O-(alpha-D-mannosyl)-L-threonyl-[protein] + a di-trans,poly-cis-dolichyl phosphate + H(+)</text>
        <dbReference type="Rhea" id="RHEA:53396"/>
        <dbReference type="Rhea" id="RHEA-COMP:11060"/>
        <dbReference type="Rhea" id="RHEA-COMP:13547"/>
        <dbReference type="Rhea" id="RHEA-COMP:19498"/>
        <dbReference type="Rhea" id="RHEA-COMP:19501"/>
        <dbReference type="ChEBI" id="CHEBI:15378"/>
        <dbReference type="ChEBI" id="CHEBI:30013"/>
        <dbReference type="ChEBI" id="CHEBI:57683"/>
        <dbReference type="ChEBI" id="CHEBI:58211"/>
        <dbReference type="ChEBI" id="CHEBI:137323"/>
        <dbReference type="EC" id="2.4.1.109"/>
    </reaction>
</comment>
<evidence type="ECO:0000256" key="2">
    <source>
        <dbReference type="ARBA" id="ARBA00004922"/>
    </source>
</evidence>
<dbReference type="PANTHER" id="PTHR10050:SF51">
    <property type="entry name" value="PROTEIN O-MANNOSYL-TRANSFERASE 1"/>
    <property type="match status" value="1"/>
</dbReference>
<evidence type="ECO:0000313" key="16">
    <source>
        <dbReference type="EMBL" id="KAI9262258.1"/>
    </source>
</evidence>
<dbReference type="Pfam" id="PF02366">
    <property type="entry name" value="PMT"/>
    <property type="match status" value="1"/>
</dbReference>
<evidence type="ECO:0000256" key="5">
    <source>
        <dbReference type="ARBA" id="ARBA00022676"/>
    </source>
</evidence>
<dbReference type="InterPro" id="IPR003342">
    <property type="entry name" value="ArnT-like_N"/>
</dbReference>
<feature type="transmembrane region" description="Helical" evidence="14">
    <location>
        <begin position="183"/>
        <end position="202"/>
    </location>
</feature>
<dbReference type="Pfam" id="PF02815">
    <property type="entry name" value="MIR"/>
    <property type="match status" value="1"/>
</dbReference>
<comment type="caution">
    <text evidence="16">The sequence shown here is derived from an EMBL/GenBank/DDBJ whole genome shotgun (WGS) entry which is preliminary data.</text>
</comment>
<dbReference type="InterPro" id="IPR016093">
    <property type="entry name" value="MIR_motif"/>
</dbReference>
<evidence type="ECO:0000256" key="11">
    <source>
        <dbReference type="ARBA" id="ARBA00023136"/>
    </source>
</evidence>
<evidence type="ECO:0000256" key="13">
    <source>
        <dbReference type="ARBA" id="ARBA00045102"/>
    </source>
</evidence>
<feature type="transmembrane region" description="Helical" evidence="14">
    <location>
        <begin position="661"/>
        <end position="682"/>
    </location>
</feature>
<dbReference type="GO" id="GO:0004169">
    <property type="term" value="F:dolichyl-phosphate-mannose-protein mannosyltransferase activity"/>
    <property type="evidence" value="ECO:0007669"/>
    <property type="project" value="UniProtKB-UniRule"/>
</dbReference>
<feature type="transmembrane region" description="Helical" evidence="14">
    <location>
        <begin position="535"/>
        <end position="554"/>
    </location>
</feature>
<reference evidence="16" key="1">
    <citation type="journal article" date="2022" name="IScience">
        <title>Evolution of zygomycete secretomes and the origins of terrestrial fungal ecologies.</title>
        <authorList>
            <person name="Chang Y."/>
            <person name="Wang Y."/>
            <person name="Mondo S."/>
            <person name="Ahrendt S."/>
            <person name="Andreopoulos W."/>
            <person name="Barry K."/>
            <person name="Beard J."/>
            <person name="Benny G.L."/>
            <person name="Blankenship S."/>
            <person name="Bonito G."/>
            <person name="Cuomo C."/>
            <person name="Desiro A."/>
            <person name="Gervers K.A."/>
            <person name="Hundley H."/>
            <person name="Kuo A."/>
            <person name="LaButti K."/>
            <person name="Lang B.F."/>
            <person name="Lipzen A."/>
            <person name="O'Donnell K."/>
            <person name="Pangilinan J."/>
            <person name="Reynolds N."/>
            <person name="Sandor L."/>
            <person name="Smith M.E."/>
            <person name="Tsang A."/>
            <person name="Grigoriev I.V."/>
            <person name="Stajich J.E."/>
            <person name="Spatafora J.W."/>
        </authorList>
    </citation>
    <scope>NUCLEOTIDE SEQUENCE</scope>
    <source>
        <strain evidence="16">RSA 2281</strain>
    </source>
</reference>
<feature type="domain" description="MIR" evidence="15">
    <location>
        <begin position="270"/>
        <end position="330"/>
    </location>
</feature>